<comment type="caution">
    <text evidence="2">The sequence shown here is derived from an EMBL/GenBank/DDBJ whole genome shotgun (WGS) entry which is preliminary data.</text>
</comment>
<organism evidence="2 3">
    <name type="scientific">Rheinheimera soli</name>
    <dbReference type="NCBI Taxonomy" id="443616"/>
    <lineage>
        <taxon>Bacteria</taxon>
        <taxon>Pseudomonadati</taxon>
        <taxon>Pseudomonadota</taxon>
        <taxon>Gammaproteobacteria</taxon>
        <taxon>Chromatiales</taxon>
        <taxon>Chromatiaceae</taxon>
        <taxon>Rheinheimera</taxon>
    </lineage>
</organism>
<dbReference type="RefSeq" id="WP_310281719.1">
    <property type="nucleotide sequence ID" value="NZ_JAVDWR010000026.1"/>
</dbReference>
<gene>
    <name evidence="2" type="ORF">J2W69_003973</name>
</gene>
<accession>A0ABU1W4T9</accession>
<feature type="transmembrane region" description="Helical" evidence="1">
    <location>
        <begin position="107"/>
        <end position="127"/>
    </location>
</feature>
<keyword evidence="1" id="KW-0812">Transmembrane</keyword>
<keyword evidence="3" id="KW-1185">Reference proteome</keyword>
<name>A0ABU1W4T9_9GAMM</name>
<dbReference type="EMBL" id="JAVDWR010000026">
    <property type="protein sequence ID" value="MDR7122990.1"/>
    <property type="molecule type" value="Genomic_DNA"/>
</dbReference>
<dbReference type="InterPro" id="IPR021218">
    <property type="entry name" value="DUF2784"/>
</dbReference>
<reference evidence="2 3" key="1">
    <citation type="submission" date="2023-07" db="EMBL/GenBank/DDBJ databases">
        <title>Sorghum-associated microbial communities from plants grown in Nebraska, USA.</title>
        <authorList>
            <person name="Schachtman D."/>
        </authorList>
    </citation>
    <scope>NUCLEOTIDE SEQUENCE [LARGE SCALE GENOMIC DNA]</scope>
    <source>
        <strain evidence="2 3">4138</strain>
    </source>
</reference>
<evidence type="ECO:0000313" key="3">
    <source>
        <dbReference type="Proteomes" id="UP001257909"/>
    </source>
</evidence>
<sequence>MSRELLLLVLADAILLVHVLFVCFVVFGLVAIYLGYFLNWLWVRNMAFRLLHLFAIGIVVLQSWLGVICPLTIWEMALRKEAGVVTYSGSFIQHWLHQLLFYTAPEWVFILLYSAFGLLVLASWFVVRPKGRIDKE</sequence>
<dbReference type="Pfam" id="PF10861">
    <property type="entry name" value="DUF2784"/>
    <property type="match status" value="1"/>
</dbReference>
<evidence type="ECO:0008006" key="4">
    <source>
        <dbReference type="Google" id="ProtNLM"/>
    </source>
</evidence>
<evidence type="ECO:0000313" key="2">
    <source>
        <dbReference type="EMBL" id="MDR7122990.1"/>
    </source>
</evidence>
<feature type="transmembrane region" description="Helical" evidence="1">
    <location>
        <begin position="6"/>
        <end position="38"/>
    </location>
</feature>
<proteinExistence type="predicted"/>
<feature type="transmembrane region" description="Helical" evidence="1">
    <location>
        <begin position="50"/>
        <end position="74"/>
    </location>
</feature>
<keyword evidence="1" id="KW-0472">Membrane</keyword>
<protein>
    <recommendedName>
        <fullName evidence="4">DUF2784 domain-containing protein</fullName>
    </recommendedName>
</protein>
<evidence type="ECO:0000256" key="1">
    <source>
        <dbReference type="SAM" id="Phobius"/>
    </source>
</evidence>
<dbReference type="Proteomes" id="UP001257909">
    <property type="component" value="Unassembled WGS sequence"/>
</dbReference>
<keyword evidence="1" id="KW-1133">Transmembrane helix</keyword>